<proteinExistence type="inferred from homology"/>
<dbReference type="InterPro" id="IPR002347">
    <property type="entry name" value="SDR_fam"/>
</dbReference>
<evidence type="ECO:0000313" key="4">
    <source>
        <dbReference type="Proteomes" id="UP001501581"/>
    </source>
</evidence>
<keyword evidence="2" id="KW-0560">Oxidoreductase</keyword>
<dbReference type="RefSeq" id="WP_343996605.1">
    <property type="nucleotide sequence ID" value="NZ_BAAALG010000017.1"/>
</dbReference>
<dbReference type="PANTHER" id="PTHR44196">
    <property type="entry name" value="DEHYDROGENASE/REDUCTASE SDR FAMILY MEMBER 7B"/>
    <property type="match status" value="1"/>
</dbReference>
<reference evidence="3 4" key="1">
    <citation type="journal article" date="2019" name="Int. J. Syst. Evol. Microbiol.">
        <title>The Global Catalogue of Microorganisms (GCM) 10K type strain sequencing project: providing services to taxonomists for standard genome sequencing and annotation.</title>
        <authorList>
            <consortium name="The Broad Institute Genomics Platform"/>
            <consortium name="The Broad Institute Genome Sequencing Center for Infectious Disease"/>
            <person name="Wu L."/>
            <person name="Ma J."/>
        </authorList>
    </citation>
    <scope>NUCLEOTIDE SEQUENCE [LARGE SCALE GENOMIC DNA]</scope>
    <source>
        <strain evidence="3 4">JCM 13008</strain>
    </source>
</reference>
<dbReference type="NCBIfam" id="NF005854">
    <property type="entry name" value="PRK07775.1"/>
    <property type="match status" value="1"/>
</dbReference>
<gene>
    <name evidence="3" type="ORF">GCM10009668_39160</name>
</gene>
<dbReference type="PRINTS" id="PR00081">
    <property type="entry name" value="GDHRDH"/>
</dbReference>
<dbReference type="Gene3D" id="3.40.50.720">
    <property type="entry name" value="NAD(P)-binding Rossmann-like Domain"/>
    <property type="match status" value="1"/>
</dbReference>
<dbReference type="CDD" id="cd05233">
    <property type="entry name" value="SDR_c"/>
    <property type="match status" value="1"/>
</dbReference>
<dbReference type="SUPFAM" id="SSF51735">
    <property type="entry name" value="NAD(P)-binding Rossmann-fold domains"/>
    <property type="match status" value="1"/>
</dbReference>
<evidence type="ECO:0000313" key="3">
    <source>
        <dbReference type="EMBL" id="GAA1113378.1"/>
    </source>
</evidence>
<dbReference type="Pfam" id="PF00106">
    <property type="entry name" value="adh_short"/>
    <property type="match status" value="1"/>
</dbReference>
<dbReference type="PROSITE" id="PS00061">
    <property type="entry name" value="ADH_SHORT"/>
    <property type="match status" value="1"/>
</dbReference>
<accession>A0ABN1U253</accession>
<comment type="caution">
    <text evidence="3">The sequence shown here is derived from an EMBL/GenBank/DDBJ whole genome shotgun (WGS) entry which is preliminary data.</text>
</comment>
<name>A0ABN1U253_9ACTN</name>
<sequence length="258" mass="27136">MSFGAHPDRRPVIVAGASSGIGVATAESLARLGHPVALGARRVEQCAEVAARIEQAGGEAFAHPLDLASQSSVDAFVAASTEALGDIEALVCSAAILRPGRIVETASATFAEEVEINVIGVQRLVAAVVPGMVERRRGDVVLLSSDCADAVRPFMSSYATTKWAIEGFARSLRLETEGTGVRVGVVRPGPTWTGMGMDWNAEDTAMVLGGWSKLGFTRSGHFMKPDAVADVIATMVRMPRGSSIPLVEVQPEIELEKP</sequence>
<dbReference type="Proteomes" id="UP001501581">
    <property type="component" value="Unassembled WGS sequence"/>
</dbReference>
<evidence type="ECO:0000256" key="1">
    <source>
        <dbReference type="ARBA" id="ARBA00006484"/>
    </source>
</evidence>
<organism evidence="3 4">
    <name type="scientific">Nocardioides dubius</name>
    <dbReference type="NCBI Taxonomy" id="317019"/>
    <lineage>
        <taxon>Bacteria</taxon>
        <taxon>Bacillati</taxon>
        <taxon>Actinomycetota</taxon>
        <taxon>Actinomycetes</taxon>
        <taxon>Propionibacteriales</taxon>
        <taxon>Nocardioidaceae</taxon>
        <taxon>Nocardioides</taxon>
    </lineage>
</organism>
<comment type="similarity">
    <text evidence="1">Belongs to the short-chain dehydrogenases/reductases (SDR) family.</text>
</comment>
<dbReference type="InterPro" id="IPR036291">
    <property type="entry name" value="NAD(P)-bd_dom_sf"/>
</dbReference>
<dbReference type="InterPro" id="IPR020904">
    <property type="entry name" value="Sc_DH/Rdtase_CS"/>
</dbReference>
<dbReference type="PANTHER" id="PTHR44196:SF1">
    <property type="entry name" value="DEHYDROGENASE_REDUCTASE SDR FAMILY MEMBER 7B"/>
    <property type="match status" value="1"/>
</dbReference>
<evidence type="ECO:0000256" key="2">
    <source>
        <dbReference type="ARBA" id="ARBA00023002"/>
    </source>
</evidence>
<protein>
    <submittedName>
        <fullName evidence="3">SDR family oxidoreductase</fullName>
    </submittedName>
</protein>
<keyword evidence="4" id="KW-1185">Reference proteome</keyword>
<dbReference type="EMBL" id="BAAALG010000017">
    <property type="protein sequence ID" value="GAA1113378.1"/>
    <property type="molecule type" value="Genomic_DNA"/>
</dbReference>